<sequence>MIDMPKSEFTPPHLRAWALPGERIVVRLNSIMRTDDRRALAATLSEEFGCPVVVVCANVAGVDVYRR</sequence>
<dbReference type="EMBL" id="AQOB01000004">
    <property type="protein sequence ID" value="EOQ38306.1"/>
    <property type="molecule type" value="Genomic_DNA"/>
</dbReference>
<dbReference type="RefSeq" id="WP_016147505.1">
    <property type="nucleotide sequence ID" value="NZ_KB976103.1"/>
</dbReference>
<accession>R8W180</accession>
<dbReference type="HOGENOM" id="CLU_2804309_0_0_9"/>
<organism evidence="1 2">
    <name type="scientific">Butyricicoccus pullicaecorum 1.2</name>
    <dbReference type="NCBI Taxonomy" id="1203606"/>
    <lineage>
        <taxon>Bacteria</taxon>
        <taxon>Bacillati</taxon>
        <taxon>Bacillota</taxon>
        <taxon>Clostridia</taxon>
        <taxon>Eubacteriales</taxon>
        <taxon>Butyricicoccaceae</taxon>
        <taxon>Butyricicoccus</taxon>
    </lineage>
</organism>
<keyword evidence="2" id="KW-1185">Reference proteome</keyword>
<reference evidence="1 2" key="1">
    <citation type="submission" date="2013-01" db="EMBL/GenBank/DDBJ databases">
        <title>The Genome Sequence of Butyricicoccus pullicaecorum 1.2.</title>
        <authorList>
            <consortium name="The Broad Institute Genome Sequencing Platform"/>
            <person name="Earl A."/>
            <person name="Ward D."/>
            <person name="Feldgarden M."/>
            <person name="Gevers D."/>
            <person name="Van Immerseel F."/>
            <person name="Eeckhaut V."/>
            <person name="Walker B."/>
            <person name="Young S.K."/>
            <person name="Zeng Q."/>
            <person name="Gargeya S."/>
            <person name="Fitzgerald M."/>
            <person name="Haas B."/>
            <person name="Abouelleil A."/>
            <person name="Alvarado L."/>
            <person name="Arachchi H.M."/>
            <person name="Berlin A.M."/>
            <person name="Chapman S.B."/>
            <person name="Dewar J."/>
            <person name="Goldberg J."/>
            <person name="Griggs A."/>
            <person name="Gujja S."/>
            <person name="Hansen M."/>
            <person name="Howarth C."/>
            <person name="Imamovic A."/>
            <person name="Larimer J."/>
            <person name="McCowan C."/>
            <person name="Murphy C."/>
            <person name="Neiman D."/>
            <person name="Pearson M."/>
            <person name="Priest M."/>
            <person name="Roberts A."/>
            <person name="Saif S."/>
            <person name="Shea T."/>
            <person name="Sisk P."/>
            <person name="Sykes S."/>
            <person name="Wortman J."/>
            <person name="Nusbaum C."/>
            <person name="Birren B."/>
        </authorList>
    </citation>
    <scope>NUCLEOTIDE SEQUENCE [LARGE SCALE GENOMIC DNA]</scope>
    <source>
        <strain evidence="1 2">1.2</strain>
    </source>
</reference>
<comment type="caution">
    <text evidence="1">The sequence shown here is derived from an EMBL/GenBank/DDBJ whole genome shotgun (WGS) entry which is preliminary data.</text>
</comment>
<evidence type="ECO:0000313" key="1">
    <source>
        <dbReference type="EMBL" id="EOQ38306.1"/>
    </source>
</evidence>
<proteinExistence type="predicted"/>
<gene>
    <name evidence="1" type="ORF">HMPREF1526_01336</name>
</gene>
<name>R8W180_9FIRM</name>
<evidence type="ECO:0000313" key="2">
    <source>
        <dbReference type="Proteomes" id="UP000013981"/>
    </source>
</evidence>
<protein>
    <submittedName>
        <fullName evidence="1">Uncharacterized protein</fullName>
    </submittedName>
</protein>
<dbReference type="AlphaFoldDB" id="R8W180"/>
<dbReference type="PATRIC" id="fig|1203606.4.peg.1299"/>
<dbReference type="Proteomes" id="UP000013981">
    <property type="component" value="Unassembled WGS sequence"/>
</dbReference>